<feature type="compositionally biased region" description="Low complexity" evidence="1">
    <location>
        <begin position="123"/>
        <end position="133"/>
    </location>
</feature>
<protein>
    <submittedName>
        <fullName evidence="4">Chromosome 1 open reading frame 56</fullName>
    </submittedName>
</protein>
<dbReference type="EMBL" id="UYSU01034614">
    <property type="protein sequence ID" value="VDL94745.1"/>
    <property type="molecule type" value="Genomic_DNA"/>
</dbReference>
<dbReference type="OrthoDB" id="6270806at2759"/>
<organism evidence="4">
    <name type="scientific">Schistocephalus solidus</name>
    <name type="common">Tapeworm</name>
    <dbReference type="NCBI Taxonomy" id="70667"/>
    <lineage>
        <taxon>Eukaryota</taxon>
        <taxon>Metazoa</taxon>
        <taxon>Spiralia</taxon>
        <taxon>Lophotrochozoa</taxon>
        <taxon>Platyhelminthes</taxon>
        <taxon>Cestoda</taxon>
        <taxon>Eucestoda</taxon>
        <taxon>Diphyllobothriidea</taxon>
        <taxon>Diphyllobothriidae</taxon>
        <taxon>Schistocephalus</taxon>
    </lineage>
</organism>
<reference evidence="2 3" key="2">
    <citation type="submission" date="2018-11" db="EMBL/GenBank/DDBJ databases">
        <authorList>
            <consortium name="Pathogen Informatics"/>
        </authorList>
    </citation>
    <scope>NUCLEOTIDE SEQUENCE [LARGE SCALE GENOMIC DNA]</scope>
    <source>
        <strain evidence="2 3">NST_G2</strain>
    </source>
</reference>
<proteinExistence type="predicted"/>
<feature type="compositionally biased region" description="Polar residues" evidence="1">
    <location>
        <begin position="140"/>
        <end position="153"/>
    </location>
</feature>
<feature type="compositionally biased region" description="Polar residues" evidence="1">
    <location>
        <begin position="204"/>
        <end position="213"/>
    </location>
</feature>
<evidence type="ECO:0000313" key="3">
    <source>
        <dbReference type="Proteomes" id="UP000275846"/>
    </source>
</evidence>
<evidence type="ECO:0000313" key="2">
    <source>
        <dbReference type="EMBL" id="VDL94745.1"/>
    </source>
</evidence>
<feature type="region of interest" description="Disordered" evidence="1">
    <location>
        <begin position="250"/>
        <end position="270"/>
    </location>
</feature>
<feature type="compositionally biased region" description="Basic residues" evidence="1">
    <location>
        <begin position="32"/>
        <end position="44"/>
    </location>
</feature>
<dbReference type="AlphaFoldDB" id="A0A183SVW2"/>
<keyword evidence="3" id="KW-1185">Reference proteome</keyword>
<sequence length="270" mass="29836">MVNDTEKPKPTHMPGPIGRLPTDTVTTGTPSSRRRQRSGQKRFRPPVMNGAISEWRSKVRRLQEINRFNLAAQRLQITQALGKQPTMEARLLHSPCQQKAERPSDMRLVSALGSMEEEPVNLSKSSSLCTSPSAKDKTLETSPHNPASNNSLLFSPPTPTTSSSPQWDFDYWLRHFRLPEYSAKLASQLHCSTIQASIPPRKPTSIQVNTPEQASHREAPAHPQAPSALLTQLLFLGSLLPCLLRGGTSGSTIQRTDSEPTHRPTNALSQ</sequence>
<feature type="region of interest" description="Disordered" evidence="1">
    <location>
        <begin position="1"/>
        <end position="46"/>
    </location>
</feature>
<dbReference type="Proteomes" id="UP000275846">
    <property type="component" value="Unassembled WGS sequence"/>
</dbReference>
<dbReference type="WBParaSite" id="SSLN_0000869001-mRNA-1">
    <property type="protein sequence ID" value="SSLN_0000869001-mRNA-1"/>
    <property type="gene ID" value="SSLN_0000869001"/>
</dbReference>
<gene>
    <name evidence="2" type="ORF">SSLN_LOCUS8360</name>
</gene>
<feature type="region of interest" description="Disordered" evidence="1">
    <location>
        <begin position="196"/>
        <end position="223"/>
    </location>
</feature>
<reference evidence="4" key="1">
    <citation type="submission" date="2016-06" db="UniProtKB">
        <authorList>
            <consortium name="WormBaseParasite"/>
        </authorList>
    </citation>
    <scope>IDENTIFICATION</scope>
</reference>
<evidence type="ECO:0000256" key="1">
    <source>
        <dbReference type="SAM" id="MobiDB-lite"/>
    </source>
</evidence>
<feature type="region of interest" description="Disordered" evidence="1">
    <location>
        <begin position="115"/>
        <end position="159"/>
    </location>
</feature>
<evidence type="ECO:0000313" key="4">
    <source>
        <dbReference type="WBParaSite" id="SSLN_0000869001-mRNA-1"/>
    </source>
</evidence>
<name>A0A183SVW2_SCHSO</name>
<accession>A0A183SVW2</accession>